<dbReference type="OrthoDB" id="3540634at2"/>
<gene>
    <name evidence="2" type="ORF">A5707_15765</name>
</gene>
<keyword evidence="1" id="KW-0472">Membrane</keyword>
<dbReference type="AlphaFoldDB" id="A0A1A2ZH67"/>
<comment type="caution">
    <text evidence="2">The sequence shown here is derived from an EMBL/GenBank/DDBJ whole genome shotgun (WGS) entry which is preliminary data.</text>
</comment>
<evidence type="ECO:0000313" key="2">
    <source>
        <dbReference type="EMBL" id="OBI49934.1"/>
    </source>
</evidence>
<accession>A0A1A2ZH67</accession>
<reference evidence="3" key="1">
    <citation type="submission" date="2016-06" db="EMBL/GenBank/DDBJ databases">
        <authorList>
            <person name="Sutton G."/>
            <person name="Brinkac L."/>
            <person name="Sanka R."/>
            <person name="Adams M."/>
            <person name="Lau E."/>
            <person name="Sam S."/>
            <person name="Sreng N."/>
            <person name="Him V."/>
            <person name="Kerleguer A."/>
            <person name="Cheng S."/>
        </authorList>
    </citation>
    <scope>NUCLEOTIDE SEQUENCE [LARGE SCALE GENOMIC DNA]</scope>
    <source>
        <strain evidence="3">E861</strain>
    </source>
</reference>
<name>A0A1A2ZH67_9MYCO</name>
<evidence type="ECO:0000313" key="3">
    <source>
        <dbReference type="Proteomes" id="UP000093592"/>
    </source>
</evidence>
<keyword evidence="1" id="KW-1133">Transmembrane helix</keyword>
<feature type="transmembrane region" description="Helical" evidence="1">
    <location>
        <begin position="107"/>
        <end position="131"/>
    </location>
</feature>
<organism evidence="2 3">
    <name type="scientific">Mycobacterium kyorinense</name>
    <dbReference type="NCBI Taxonomy" id="487514"/>
    <lineage>
        <taxon>Bacteria</taxon>
        <taxon>Bacillati</taxon>
        <taxon>Actinomycetota</taxon>
        <taxon>Actinomycetes</taxon>
        <taxon>Mycobacteriales</taxon>
        <taxon>Mycobacteriaceae</taxon>
        <taxon>Mycobacterium</taxon>
    </lineage>
</organism>
<feature type="transmembrane region" description="Helical" evidence="1">
    <location>
        <begin position="6"/>
        <end position="27"/>
    </location>
</feature>
<keyword evidence="1" id="KW-0812">Transmembrane</keyword>
<dbReference type="RefSeq" id="WP_065013496.1">
    <property type="nucleotide sequence ID" value="NZ_LZKJ01000056.1"/>
</dbReference>
<dbReference type="Proteomes" id="UP000093592">
    <property type="component" value="Unassembled WGS sequence"/>
</dbReference>
<feature type="transmembrane region" description="Helical" evidence="1">
    <location>
        <begin position="48"/>
        <end position="67"/>
    </location>
</feature>
<proteinExistence type="predicted"/>
<dbReference type="EMBL" id="LZKJ01000056">
    <property type="protein sequence ID" value="OBI49934.1"/>
    <property type="molecule type" value="Genomic_DNA"/>
</dbReference>
<evidence type="ECO:0000256" key="1">
    <source>
        <dbReference type="SAM" id="Phobius"/>
    </source>
</evidence>
<sequence>MSDITRILAGILLLSLVTVETGGLYLVRLVRGSAPATPFQMSFARAGHAHAGVLLILSLTALLYAEAVDMAGFWGWLSRLGVPIAALLMPSGFFFSSMGEGRERPNALIALVYAGGLMLAVGLASLGVGLLTA</sequence>
<feature type="transmembrane region" description="Helical" evidence="1">
    <location>
        <begin position="73"/>
        <end position="95"/>
    </location>
</feature>
<protein>
    <submittedName>
        <fullName evidence="2">Uncharacterized protein</fullName>
    </submittedName>
</protein>